<reference evidence="1 2" key="1">
    <citation type="journal article" date="2013" name="Genome Announc.">
        <title>Genome Sequence of the Sulfate-Reducing Bacterium Desulfotomaculum hydrothermale Lam5(T).</title>
        <authorList>
            <person name="Amin O."/>
            <person name="Fardeau M.L."/>
            <person name="Valette O."/>
            <person name="Hirschler-Rea A."/>
            <person name="Barbe V."/>
            <person name="Medigue C."/>
            <person name="Vacherie B."/>
            <person name="Ollivier B."/>
            <person name="Bertin P.N."/>
            <person name="Dolla A."/>
        </authorList>
    </citation>
    <scope>NUCLEOTIDE SEQUENCE [LARGE SCALE GENOMIC DNA]</scope>
    <source>
        <strain evidence="2">Lam5 / DSM 18033</strain>
    </source>
</reference>
<accession>K8DX59</accession>
<dbReference type="RefSeq" id="WP_008409832.1">
    <property type="nucleotide sequence ID" value="NZ_CAOS01000003.1"/>
</dbReference>
<keyword evidence="2" id="KW-1185">Reference proteome</keyword>
<dbReference type="STRING" id="1121428.DESHY_110043"/>
<dbReference type="AlphaFoldDB" id="K8DX59"/>
<dbReference type="OrthoDB" id="1786934at2"/>
<evidence type="ECO:0000313" key="1">
    <source>
        <dbReference type="EMBL" id="CCO07099.1"/>
    </source>
</evidence>
<dbReference type="EMBL" id="CAOS01000003">
    <property type="protein sequence ID" value="CCO07099.1"/>
    <property type="molecule type" value="Genomic_DNA"/>
</dbReference>
<protein>
    <submittedName>
        <fullName evidence="1">Uncharacterized protein</fullName>
    </submittedName>
</protein>
<name>K8DX59_9FIRM</name>
<comment type="caution">
    <text evidence="1">The sequence shown here is derived from an EMBL/GenBank/DDBJ whole genome shotgun (WGS) entry which is preliminary data.</text>
</comment>
<organism evidence="1 2">
    <name type="scientific">Desulforamulus hydrothermalis Lam5 = DSM 18033</name>
    <dbReference type="NCBI Taxonomy" id="1121428"/>
    <lineage>
        <taxon>Bacteria</taxon>
        <taxon>Bacillati</taxon>
        <taxon>Bacillota</taxon>
        <taxon>Clostridia</taxon>
        <taxon>Eubacteriales</taxon>
        <taxon>Peptococcaceae</taxon>
        <taxon>Desulforamulus</taxon>
    </lineage>
</organism>
<proteinExistence type="predicted"/>
<sequence length="107" mass="11996">MDEKEQLYVDLMMATPGDPATMALISQGYLTEDWQFTDKAKQFIDAFLDEKKEAVFQAFRELGPNARKSDILKTTGIVQLGVLVDVANRLVKEGRLKKENGKVFAIG</sequence>
<dbReference type="Proteomes" id="UP000009315">
    <property type="component" value="Unassembled WGS sequence"/>
</dbReference>
<gene>
    <name evidence="1" type="ORF">DESHY_110043</name>
</gene>
<evidence type="ECO:0000313" key="2">
    <source>
        <dbReference type="Proteomes" id="UP000009315"/>
    </source>
</evidence>